<dbReference type="EMBL" id="GAIX01014103">
    <property type="protein sequence ID" value="JAA78457.1"/>
    <property type="molecule type" value="Transcribed_RNA"/>
</dbReference>
<sequence>MATSQASTGPDHRKIIYDVIASSNEIVTNNISSTVQGFIHKIPDKFYSHSRIALRVNLLDLKQETNVQRLHLTNTV</sequence>
<proteinExistence type="predicted"/>
<dbReference type="AlphaFoldDB" id="S4PS69"/>
<organism evidence="1">
    <name type="scientific">Pararge aegeria</name>
    <name type="common">speckled wood butterfly</name>
    <dbReference type="NCBI Taxonomy" id="116150"/>
    <lineage>
        <taxon>Eukaryota</taxon>
        <taxon>Metazoa</taxon>
        <taxon>Ecdysozoa</taxon>
        <taxon>Arthropoda</taxon>
        <taxon>Hexapoda</taxon>
        <taxon>Insecta</taxon>
        <taxon>Pterygota</taxon>
        <taxon>Neoptera</taxon>
        <taxon>Endopterygota</taxon>
        <taxon>Lepidoptera</taxon>
        <taxon>Glossata</taxon>
        <taxon>Ditrysia</taxon>
        <taxon>Papilionoidea</taxon>
        <taxon>Nymphalidae</taxon>
        <taxon>Satyrinae</taxon>
        <taxon>Satyrini</taxon>
        <taxon>Parargina</taxon>
        <taxon>Pararge</taxon>
    </lineage>
</organism>
<reference evidence="1" key="2">
    <citation type="submission" date="2013-05" db="EMBL/GenBank/DDBJ databases">
        <authorList>
            <person name="Carter J.-M."/>
            <person name="Baker S.C."/>
            <person name="Pink R."/>
            <person name="Carter D.R.F."/>
            <person name="Collins A."/>
            <person name="Tomlin J."/>
            <person name="Gibbs M."/>
            <person name="Breuker C.J."/>
        </authorList>
    </citation>
    <scope>NUCLEOTIDE SEQUENCE</scope>
    <source>
        <tissue evidence="1">Ovary</tissue>
    </source>
</reference>
<name>S4PS69_9NEOP</name>
<reference evidence="1" key="1">
    <citation type="journal article" date="2013" name="BMC Genomics">
        <title>Unscrambling butterfly oogenesis.</title>
        <authorList>
            <person name="Carter J.M."/>
            <person name="Baker S.C."/>
            <person name="Pink R."/>
            <person name="Carter D.R."/>
            <person name="Collins A."/>
            <person name="Tomlin J."/>
            <person name="Gibbs M."/>
            <person name="Breuker C.J."/>
        </authorList>
    </citation>
    <scope>NUCLEOTIDE SEQUENCE</scope>
    <source>
        <tissue evidence="1">Ovary</tissue>
    </source>
</reference>
<evidence type="ECO:0000313" key="1">
    <source>
        <dbReference type="EMBL" id="JAA78457.1"/>
    </source>
</evidence>
<protein>
    <submittedName>
        <fullName evidence="1">Uncharacterized protein</fullName>
    </submittedName>
</protein>
<accession>S4PS69</accession>